<protein>
    <submittedName>
        <fullName evidence="1">Unannotated protein</fullName>
    </submittedName>
</protein>
<organism evidence="1">
    <name type="scientific">freshwater metagenome</name>
    <dbReference type="NCBI Taxonomy" id="449393"/>
    <lineage>
        <taxon>unclassified sequences</taxon>
        <taxon>metagenomes</taxon>
        <taxon>ecological metagenomes</taxon>
    </lineage>
</organism>
<sequence>MWCSWHSTACELCVGSTEVSTKNASLGTNVTLGWSASHAGLGESVATKMRLIHGAYR</sequence>
<evidence type="ECO:0000313" key="1">
    <source>
        <dbReference type="EMBL" id="CAB4922111.1"/>
    </source>
</evidence>
<dbReference type="AlphaFoldDB" id="A0A6J7HM60"/>
<accession>A0A6J7HM60</accession>
<proteinExistence type="predicted"/>
<name>A0A6J7HM60_9ZZZZ</name>
<reference evidence="1" key="1">
    <citation type="submission" date="2020-05" db="EMBL/GenBank/DDBJ databases">
        <authorList>
            <person name="Chiriac C."/>
            <person name="Salcher M."/>
            <person name="Ghai R."/>
            <person name="Kavagutti S V."/>
        </authorList>
    </citation>
    <scope>NUCLEOTIDE SEQUENCE</scope>
</reference>
<gene>
    <name evidence="1" type="ORF">UFOPK3472_03624</name>
</gene>
<dbReference type="EMBL" id="CAFBLX010000373">
    <property type="protein sequence ID" value="CAB4922111.1"/>
    <property type="molecule type" value="Genomic_DNA"/>
</dbReference>